<comment type="caution">
    <text evidence="2">The sequence shown here is derived from an EMBL/GenBank/DDBJ whole genome shotgun (WGS) entry which is preliminary data.</text>
</comment>
<dbReference type="EMBL" id="DAKRPA010000143">
    <property type="protein sequence ID" value="DAZ97217.1"/>
    <property type="molecule type" value="Genomic_DNA"/>
</dbReference>
<dbReference type="InterPro" id="IPR054113">
    <property type="entry name" value="ORC6_cyclin-like_2nd"/>
</dbReference>
<sequence>MDIEQLAKQCGGVSTRVVDRAKELQRLAAVKKGVDAFTAPAACLIVAGRELSEELDQAKVSKLGGVNERMMVQTIRKITDMVGAKTVVGQTTPSALCVRFGCLSICEMVTRVHSEYQVVVRGLGKRNKHQAHDPQDPAFIAACLFACSKQASLRVDKRKLVEAVCGNPKTFDSIVTSIEVRLELCVLLSQASTNDDELLQANCKSTLSMSNVRRNRQGNGRKRGTKAAVDQPMAPLQEDIAVSAQAEHAENSVVIEQPTQTDWRKLVTQLRGRWQQGKLYERRY</sequence>
<dbReference type="InterPro" id="IPR020529">
    <property type="entry name" value="ORC6_met/pln"/>
</dbReference>
<dbReference type="GO" id="GO:0006270">
    <property type="term" value="P:DNA replication initiation"/>
    <property type="evidence" value="ECO:0007669"/>
    <property type="project" value="TreeGrafter"/>
</dbReference>
<evidence type="ECO:0000259" key="1">
    <source>
        <dbReference type="Pfam" id="PF21913"/>
    </source>
</evidence>
<proteinExistence type="predicted"/>
<feature type="domain" description="ORC6 second cyclin-like" evidence="1">
    <location>
        <begin position="94"/>
        <end position="179"/>
    </location>
</feature>
<organism evidence="2 3">
    <name type="scientific">Lagenidium giganteum</name>
    <dbReference type="NCBI Taxonomy" id="4803"/>
    <lineage>
        <taxon>Eukaryota</taxon>
        <taxon>Sar</taxon>
        <taxon>Stramenopiles</taxon>
        <taxon>Oomycota</taxon>
        <taxon>Peronosporomycetes</taxon>
        <taxon>Pythiales</taxon>
        <taxon>Pythiaceae</taxon>
    </lineage>
</organism>
<gene>
    <name evidence="2" type="ORF">N0F65_003848</name>
</gene>
<evidence type="ECO:0000313" key="3">
    <source>
        <dbReference type="Proteomes" id="UP001146120"/>
    </source>
</evidence>
<reference evidence="2" key="1">
    <citation type="submission" date="2022-11" db="EMBL/GenBank/DDBJ databases">
        <authorList>
            <person name="Morgan W.R."/>
            <person name="Tartar A."/>
        </authorList>
    </citation>
    <scope>NUCLEOTIDE SEQUENCE</scope>
    <source>
        <strain evidence="2">ARSEF 373</strain>
    </source>
</reference>
<dbReference type="Pfam" id="PF21913">
    <property type="entry name" value="ORC6_2nd"/>
    <property type="match status" value="1"/>
</dbReference>
<dbReference type="GO" id="GO:0005664">
    <property type="term" value="C:nuclear origin of replication recognition complex"/>
    <property type="evidence" value="ECO:0007669"/>
    <property type="project" value="InterPro"/>
</dbReference>
<reference evidence="2" key="2">
    <citation type="journal article" date="2023" name="Microbiol Resour">
        <title>Decontamination and Annotation of the Draft Genome Sequence of the Oomycete Lagenidium giganteum ARSEF 373.</title>
        <authorList>
            <person name="Morgan W.R."/>
            <person name="Tartar A."/>
        </authorList>
    </citation>
    <scope>NUCLEOTIDE SEQUENCE</scope>
    <source>
        <strain evidence="2">ARSEF 373</strain>
    </source>
</reference>
<accession>A0AAV2YRC2</accession>
<protein>
    <recommendedName>
        <fullName evidence="1">ORC6 second cyclin-like domain-containing protein</fullName>
    </recommendedName>
</protein>
<name>A0AAV2YRC2_9STRA</name>
<dbReference type="AlphaFoldDB" id="A0AAV2YRC2"/>
<dbReference type="Proteomes" id="UP001146120">
    <property type="component" value="Unassembled WGS sequence"/>
</dbReference>
<evidence type="ECO:0000313" key="2">
    <source>
        <dbReference type="EMBL" id="DAZ97217.1"/>
    </source>
</evidence>
<dbReference type="Gene3D" id="1.10.472.10">
    <property type="entry name" value="Cyclin-like"/>
    <property type="match status" value="1"/>
</dbReference>
<dbReference type="PANTHER" id="PTHR13394:SF0">
    <property type="entry name" value="ORIGIN RECOGNITION COMPLEX SUBUNIT 6"/>
    <property type="match status" value="1"/>
</dbReference>
<dbReference type="PANTHER" id="PTHR13394">
    <property type="entry name" value="ORIGIN RECOGNITION COMPLEX SUBUNIT 6"/>
    <property type="match status" value="1"/>
</dbReference>
<keyword evidence="3" id="KW-1185">Reference proteome</keyword>